<dbReference type="SMART" id="SM00986">
    <property type="entry name" value="UDG"/>
    <property type="match status" value="1"/>
</dbReference>
<dbReference type="InterPro" id="IPR036895">
    <property type="entry name" value="Uracil-DNA_glycosylase-like_sf"/>
</dbReference>
<dbReference type="Pfam" id="PF03167">
    <property type="entry name" value="UDG"/>
    <property type="match status" value="1"/>
</dbReference>
<evidence type="ECO:0000313" key="2">
    <source>
        <dbReference type="EMBL" id="MEB2665349.1"/>
    </source>
</evidence>
<dbReference type="SUPFAM" id="SSF52141">
    <property type="entry name" value="Uracil-DNA glycosylase-like"/>
    <property type="match status" value="1"/>
</dbReference>
<dbReference type="NCBIfam" id="TIGR04274">
    <property type="entry name" value="hypoxanDNAglyco"/>
    <property type="match status" value="1"/>
</dbReference>
<dbReference type="RefSeq" id="WP_165326859.1">
    <property type="nucleotide sequence ID" value="NZ_AP019378.2"/>
</dbReference>
<keyword evidence="3" id="KW-1185">Reference proteome</keyword>
<dbReference type="EC" id="3.2.2.15" evidence="2"/>
<evidence type="ECO:0000259" key="1">
    <source>
        <dbReference type="SMART" id="SM00986"/>
    </source>
</evidence>
<organism evidence="2 3">
    <name type="scientific">Bordetella parapertussis</name>
    <dbReference type="NCBI Taxonomy" id="519"/>
    <lineage>
        <taxon>Bacteria</taxon>
        <taxon>Pseudomonadati</taxon>
        <taxon>Pseudomonadota</taxon>
        <taxon>Betaproteobacteria</taxon>
        <taxon>Burkholderiales</taxon>
        <taxon>Alcaligenaceae</taxon>
        <taxon>Bordetella</taxon>
    </lineage>
</organism>
<dbReference type="GO" id="GO:0033958">
    <property type="term" value="F:DNA-deoxyinosine glycosylase activity"/>
    <property type="evidence" value="ECO:0007669"/>
    <property type="project" value="UniProtKB-EC"/>
</dbReference>
<evidence type="ECO:0000313" key="3">
    <source>
        <dbReference type="Proteomes" id="UP001324595"/>
    </source>
</evidence>
<dbReference type="InterPro" id="IPR026353">
    <property type="entry name" value="Hypoxan-DNA_Glyclase"/>
</dbReference>
<keyword evidence="2" id="KW-0378">Hydrolase</keyword>
<dbReference type="Proteomes" id="UP001324595">
    <property type="component" value="Unassembled WGS sequence"/>
</dbReference>
<dbReference type="InterPro" id="IPR005122">
    <property type="entry name" value="Uracil-DNA_glycosylase-like"/>
</dbReference>
<proteinExistence type="predicted"/>
<comment type="caution">
    <text evidence="2">The sequence shown here is derived from an EMBL/GenBank/DDBJ whole genome shotgun (WGS) entry which is preliminary data.</text>
</comment>
<gene>
    <name evidence="2" type="ORF">U5T69_19755</name>
</gene>
<dbReference type="Gene3D" id="3.40.470.10">
    <property type="entry name" value="Uracil-DNA glycosylase-like domain"/>
    <property type="match status" value="1"/>
</dbReference>
<dbReference type="EMBL" id="JAXUBE010000117">
    <property type="protein sequence ID" value="MEB2665349.1"/>
    <property type="molecule type" value="Genomic_DNA"/>
</dbReference>
<dbReference type="CDD" id="cd10032">
    <property type="entry name" value="UDG-F6_HDG"/>
    <property type="match status" value="1"/>
</dbReference>
<protein>
    <submittedName>
        <fullName evidence="2">DNA-deoxyinosine glycosylase</fullName>
        <ecNumber evidence="2">3.2.2.15</ecNumber>
    </submittedName>
</protein>
<reference evidence="2 3" key="1">
    <citation type="submission" date="2023-12" db="EMBL/GenBank/DDBJ databases">
        <title>Draft Genome Sequences of Bordetella parapertussis clinical Isolates from Colombia, 2023.</title>
        <authorList>
            <person name="Montilla E.A."/>
            <person name="Rojas F."/>
            <person name="Vargas M.N."/>
            <person name="Bonilla V."/>
            <person name="Duarte C."/>
        </authorList>
    </citation>
    <scope>NUCLEOTIDE SEQUENCE [LARGE SCALE GENOMIC DNA]</scope>
    <source>
        <strain evidence="2 3">320001806</strain>
    </source>
</reference>
<feature type="domain" description="Uracil-DNA glycosylase-like" evidence="1">
    <location>
        <begin position="13"/>
        <end position="170"/>
    </location>
</feature>
<dbReference type="SMART" id="SM00987">
    <property type="entry name" value="UreE_C"/>
    <property type="match status" value="1"/>
</dbReference>
<accession>A0ABU5XAI7</accession>
<dbReference type="GeneID" id="93203128"/>
<keyword evidence="2" id="KW-0326">Glycosidase</keyword>
<sequence length="182" mass="19247">MAGQRMAQVAGFAALARADARVLVLGSMPGVASLRAQQYYGHPRNAFWPIAAELFGLDAAQPYAHRVQALQRAGVALWDVLQACERPGSLDAAIVADSVRPNDFQAFFASHPGIACVGLNGAAAATLYRRHVLPRLHGLAHLRYVALPSTSPAHAAMDFAAKLRAWRAIAPASSDPSACLSP</sequence>
<name>A0ABU5XAI7_BORPP</name>